<reference evidence="5" key="3">
    <citation type="submission" date="2015-06" db="UniProtKB">
        <authorList>
            <consortium name="EnsemblProtists"/>
        </authorList>
    </citation>
    <scope>IDENTIFICATION</scope>
</reference>
<evidence type="ECO:0000259" key="3">
    <source>
        <dbReference type="Pfam" id="PF24907"/>
    </source>
</evidence>
<organism evidence="4">
    <name type="scientific">Guillardia theta (strain CCMP2712)</name>
    <name type="common">Cryptophyte</name>
    <dbReference type="NCBI Taxonomy" id="905079"/>
    <lineage>
        <taxon>Eukaryota</taxon>
        <taxon>Cryptophyceae</taxon>
        <taxon>Pyrenomonadales</taxon>
        <taxon>Geminigeraceae</taxon>
        <taxon>Guillardia</taxon>
    </lineage>
</organism>
<dbReference type="KEGG" id="gtt:GUITHDRAFT_139145"/>
<evidence type="ECO:0000313" key="5">
    <source>
        <dbReference type="EnsemblProtists" id="EKX45227"/>
    </source>
</evidence>
<evidence type="ECO:0000313" key="4">
    <source>
        <dbReference type="EMBL" id="EKX45227.1"/>
    </source>
</evidence>
<dbReference type="RefSeq" id="XP_005832207.1">
    <property type="nucleotide sequence ID" value="XM_005832150.1"/>
</dbReference>
<feature type="domain" description="Integrin beta-like protein A-E N-terminal" evidence="3">
    <location>
        <begin position="27"/>
        <end position="156"/>
    </location>
</feature>
<dbReference type="EMBL" id="JH993000">
    <property type="protein sequence ID" value="EKX45227.1"/>
    <property type="molecule type" value="Genomic_DNA"/>
</dbReference>
<sequence length="1111" mass="121236">MRIAALLCLLALAGAKEGFQSWGGTFRFSKIAWRRVVDNTVTFNLEVAFTRKVDTGYFKGSSLDGYARVGDSITITGQATPEFNFGDETLRRDLVIKVTAISEQEDWVMGELDITHTYATPNDNGNPWYASFTGCCRYFRLSNNADAPWELITTVDLTVAKESPRVNMLPVVTLASQSVDPTKTQPYFQIPAISPDGSDLSLKIIDGNDNGNAIKFDQSAVVSLPLNPFLTQDAMDCCDGKASSCPKYIKNNFGASPGCLGRLLRTDNVLPALTVEGWFYFTSVGGGVLFTANDTSCRQNCEGSLLTIAVDPYSVIVGHNVWDATKNALQFQNVTFRFASNPNVGTNSMQNMFVHIAVVRKTIVNCSSENCGDWYSTYKVYINGHLLGIRDYPRCISGQSCSIGLRNRNCQTTPATCSAELTIGESNPIVGPRRASALTGPGASCKTLSGSSMYCADSMGRNSSIIFGSASTIGAYGPFEGYLDEWRIWNGERSQSDIKAWYQIKLDPRTSDFNGDPTVILDMSMQPMQINKNNFDKMSLLLASYSFDARLATSSTGVTCRIPGCRFLSFKSTFPDIGKMDQSWIAAWTAPVSPQTGNVVMADIDNTGYVKQGSVAVLDPQGGCMCGCPFFVGSRCAIGSSYSILPGLYQVSIQVSSSLVNGPSTPVDFMLNVLASTYDSGHMRLLNKDTFWVNQYIPDSDIVGSFRTLQLGGVVEMVSPSLVDARSLQSFLYPQIVQTYANFEIKLTFVGSDVQKDINGNIDTKNTRVSFTLSHAPPEAQFSVVTGMNPAHMVMTWTPCESEYGLNIFCFNAVDQHMIGTVCSGGAHEYCNSDLTANCTSGTCSTYNQYDTSASSRMKCARVNVVQDPAPYFVSMVPSYKEFIAGKEDGLIVSGQDDNCLDSVRIEIEPSTPLPPGAMFGPQERVSLGVGKDCNGVQRVFKWKPDVKTGGYNRTTCFRIVDTGGDSLCRPQAPQSAVTCILIHVLRCKYALQQNQRLLDIASSFGISWMQLWSANLDLHHPDYILYRSQVLQLGHLYHVKGTETKDGLVARFGMNLQLLHELNYDLMSSSSLSAGSLVCVIPNSCTGMASTVYQGSTQNGNSLSFPSSWV</sequence>
<feature type="signal peptide" evidence="1">
    <location>
        <begin position="1"/>
        <end position="15"/>
    </location>
</feature>
<dbReference type="Pfam" id="PF24907">
    <property type="entry name" value="SIBA-E_N"/>
    <property type="match status" value="1"/>
</dbReference>
<dbReference type="PaxDb" id="55529-EKX45227"/>
<dbReference type="OrthoDB" id="10544574at2759"/>
<name>L1JA83_GUITC</name>
<feature type="domain" description="LysM" evidence="2">
    <location>
        <begin position="1000"/>
        <end position="1033"/>
    </location>
</feature>
<dbReference type="AlphaFoldDB" id="L1JA83"/>
<reference evidence="4 6" key="1">
    <citation type="journal article" date="2012" name="Nature">
        <title>Algal genomes reveal evolutionary mosaicism and the fate of nucleomorphs.</title>
        <authorList>
            <consortium name="DOE Joint Genome Institute"/>
            <person name="Curtis B.A."/>
            <person name="Tanifuji G."/>
            <person name="Burki F."/>
            <person name="Gruber A."/>
            <person name="Irimia M."/>
            <person name="Maruyama S."/>
            <person name="Arias M.C."/>
            <person name="Ball S.G."/>
            <person name="Gile G.H."/>
            <person name="Hirakawa Y."/>
            <person name="Hopkins J.F."/>
            <person name="Kuo A."/>
            <person name="Rensing S.A."/>
            <person name="Schmutz J."/>
            <person name="Symeonidi A."/>
            <person name="Elias M."/>
            <person name="Eveleigh R.J."/>
            <person name="Herman E.K."/>
            <person name="Klute M.J."/>
            <person name="Nakayama T."/>
            <person name="Obornik M."/>
            <person name="Reyes-Prieto A."/>
            <person name="Armbrust E.V."/>
            <person name="Aves S.J."/>
            <person name="Beiko R.G."/>
            <person name="Coutinho P."/>
            <person name="Dacks J.B."/>
            <person name="Durnford D.G."/>
            <person name="Fast N.M."/>
            <person name="Green B.R."/>
            <person name="Grisdale C.J."/>
            <person name="Hempel F."/>
            <person name="Henrissat B."/>
            <person name="Hoppner M.P."/>
            <person name="Ishida K."/>
            <person name="Kim E."/>
            <person name="Koreny L."/>
            <person name="Kroth P.G."/>
            <person name="Liu Y."/>
            <person name="Malik S.B."/>
            <person name="Maier U.G."/>
            <person name="McRose D."/>
            <person name="Mock T."/>
            <person name="Neilson J.A."/>
            <person name="Onodera N.T."/>
            <person name="Poole A.M."/>
            <person name="Pritham E.J."/>
            <person name="Richards T.A."/>
            <person name="Rocap G."/>
            <person name="Roy S.W."/>
            <person name="Sarai C."/>
            <person name="Schaack S."/>
            <person name="Shirato S."/>
            <person name="Slamovits C.H."/>
            <person name="Spencer D.F."/>
            <person name="Suzuki S."/>
            <person name="Worden A.Z."/>
            <person name="Zauner S."/>
            <person name="Barry K."/>
            <person name="Bell C."/>
            <person name="Bharti A.K."/>
            <person name="Crow J.A."/>
            <person name="Grimwood J."/>
            <person name="Kramer R."/>
            <person name="Lindquist E."/>
            <person name="Lucas S."/>
            <person name="Salamov A."/>
            <person name="McFadden G.I."/>
            <person name="Lane C.E."/>
            <person name="Keeling P.J."/>
            <person name="Gray M.W."/>
            <person name="Grigoriev I.V."/>
            <person name="Archibald J.M."/>
        </authorList>
    </citation>
    <scope>NUCLEOTIDE SEQUENCE</scope>
    <source>
        <strain evidence="4 6">CCMP2712</strain>
    </source>
</reference>
<dbReference type="InterPro" id="IPR056844">
    <property type="entry name" value="SibA-E_N"/>
</dbReference>
<dbReference type="EnsemblProtists" id="EKX45227">
    <property type="protein sequence ID" value="EKX45227"/>
    <property type="gene ID" value="GUITHDRAFT_139145"/>
</dbReference>
<dbReference type="InterPro" id="IPR018392">
    <property type="entry name" value="LysM"/>
</dbReference>
<dbReference type="GeneID" id="17301832"/>
<dbReference type="Pfam" id="PF01476">
    <property type="entry name" value="LysM"/>
    <property type="match status" value="1"/>
</dbReference>
<dbReference type="HOGENOM" id="CLU_298685_0_0_1"/>
<feature type="chain" id="PRO_5011944453" evidence="1">
    <location>
        <begin position="16"/>
        <end position="1111"/>
    </location>
</feature>
<dbReference type="InterPro" id="IPR013320">
    <property type="entry name" value="ConA-like_dom_sf"/>
</dbReference>
<gene>
    <name evidence="4" type="ORF">GUITHDRAFT_139145</name>
</gene>
<dbReference type="Proteomes" id="UP000011087">
    <property type="component" value="Unassembled WGS sequence"/>
</dbReference>
<proteinExistence type="predicted"/>
<dbReference type="Gene3D" id="2.60.120.200">
    <property type="match status" value="1"/>
</dbReference>
<evidence type="ECO:0000256" key="1">
    <source>
        <dbReference type="SAM" id="SignalP"/>
    </source>
</evidence>
<dbReference type="SUPFAM" id="SSF49899">
    <property type="entry name" value="Concanavalin A-like lectins/glucanases"/>
    <property type="match status" value="1"/>
</dbReference>
<accession>L1JA83</accession>
<evidence type="ECO:0000313" key="6">
    <source>
        <dbReference type="Proteomes" id="UP000011087"/>
    </source>
</evidence>
<protein>
    <submittedName>
        <fullName evidence="4 5">Uncharacterized protein</fullName>
    </submittedName>
</protein>
<keyword evidence="6" id="KW-1185">Reference proteome</keyword>
<evidence type="ECO:0000259" key="2">
    <source>
        <dbReference type="Pfam" id="PF01476"/>
    </source>
</evidence>
<keyword evidence="1" id="KW-0732">Signal</keyword>
<reference evidence="6" key="2">
    <citation type="submission" date="2012-11" db="EMBL/GenBank/DDBJ databases">
        <authorList>
            <person name="Kuo A."/>
            <person name="Curtis B.A."/>
            <person name="Tanifuji G."/>
            <person name="Burki F."/>
            <person name="Gruber A."/>
            <person name="Irimia M."/>
            <person name="Maruyama S."/>
            <person name="Arias M.C."/>
            <person name="Ball S.G."/>
            <person name="Gile G.H."/>
            <person name="Hirakawa Y."/>
            <person name="Hopkins J.F."/>
            <person name="Rensing S.A."/>
            <person name="Schmutz J."/>
            <person name="Symeonidi A."/>
            <person name="Elias M."/>
            <person name="Eveleigh R.J."/>
            <person name="Herman E.K."/>
            <person name="Klute M.J."/>
            <person name="Nakayama T."/>
            <person name="Obornik M."/>
            <person name="Reyes-Prieto A."/>
            <person name="Armbrust E.V."/>
            <person name="Aves S.J."/>
            <person name="Beiko R.G."/>
            <person name="Coutinho P."/>
            <person name="Dacks J.B."/>
            <person name="Durnford D.G."/>
            <person name="Fast N.M."/>
            <person name="Green B.R."/>
            <person name="Grisdale C."/>
            <person name="Hempe F."/>
            <person name="Henrissat B."/>
            <person name="Hoppner M.P."/>
            <person name="Ishida K.-I."/>
            <person name="Kim E."/>
            <person name="Koreny L."/>
            <person name="Kroth P.G."/>
            <person name="Liu Y."/>
            <person name="Malik S.-B."/>
            <person name="Maier U.G."/>
            <person name="McRose D."/>
            <person name="Mock T."/>
            <person name="Neilson J.A."/>
            <person name="Onodera N.T."/>
            <person name="Poole A.M."/>
            <person name="Pritham E.J."/>
            <person name="Richards T.A."/>
            <person name="Rocap G."/>
            <person name="Roy S.W."/>
            <person name="Sarai C."/>
            <person name="Schaack S."/>
            <person name="Shirato S."/>
            <person name="Slamovits C.H."/>
            <person name="Spencer D.F."/>
            <person name="Suzuki S."/>
            <person name="Worden A.Z."/>
            <person name="Zauner S."/>
            <person name="Barry K."/>
            <person name="Bell C."/>
            <person name="Bharti A.K."/>
            <person name="Crow J.A."/>
            <person name="Grimwood J."/>
            <person name="Kramer R."/>
            <person name="Lindquist E."/>
            <person name="Lucas S."/>
            <person name="Salamov A."/>
            <person name="McFadden G.I."/>
            <person name="Lane C.E."/>
            <person name="Keeling P.J."/>
            <person name="Gray M.W."/>
            <person name="Grigoriev I.V."/>
            <person name="Archibald J.M."/>
        </authorList>
    </citation>
    <scope>NUCLEOTIDE SEQUENCE</scope>
    <source>
        <strain evidence="6">CCMP2712</strain>
    </source>
</reference>